<evidence type="ECO:0000256" key="1">
    <source>
        <dbReference type="SAM" id="SignalP"/>
    </source>
</evidence>
<organism evidence="2 3">
    <name type="scientific">Spirodela intermedia</name>
    <name type="common">Intermediate duckweed</name>
    <dbReference type="NCBI Taxonomy" id="51605"/>
    <lineage>
        <taxon>Eukaryota</taxon>
        <taxon>Viridiplantae</taxon>
        <taxon>Streptophyta</taxon>
        <taxon>Embryophyta</taxon>
        <taxon>Tracheophyta</taxon>
        <taxon>Spermatophyta</taxon>
        <taxon>Magnoliopsida</taxon>
        <taxon>Liliopsida</taxon>
        <taxon>Araceae</taxon>
        <taxon>Lemnoideae</taxon>
        <taxon>Spirodela</taxon>
    </lineage>
</organism>
<gene>
    <name evidence="2" type="ORF">SI8410_06008227</name>
</gene>
<feature type="signal peptide" evidence="1">
    <location>
        <begin position="1"/>
        <end position="21"/>
    </location>
</feature>
<evidence type="ECO:0000313" key="3">
    <source>
        <dbReference type="Proteomes" id="UP000663760"/>
    </source>
</evidence>
<keyword evidence="1" id="KW-0732">Signal</keyword>
<name>A0A7I8KJD8_SPIIN</name>
<dbReference type="AlphaFoldDB" id="A0A7I8KJD8"/>
<keyword evidence="3" id="KW-1185">Reference proteome</keyword>
<reference evidence="2" key="1">
    <citation type="submission" date="2020-02" db="EMBL/GenBank/DDBJ databases">
        <authorList>
            <person name="Scholz U."/>
            <person name="Mascher M."/>
            <person name="Fiebig A."/>
        </authorList>
    </citation>
    <scope>NUCLEOTIDE SEQUENCE</scope>
</reference>
<evidence type="ECO:0000313" key="2">
    <source>
        <dbReference type="EMBL" id="CAA7397562.1"/>
    </source>
</evidence>
<proteinExistence type="predicted"/>
<accession>A0A7I8KJD8</accession>
<feature type="chain" id="PRO_5029446900" evidence="1">
    <location>
        <begin position="22"/>
        <end position="109"/>
    </location>
</feature>
<dbReference type="Proteomes" id="UP000663760">
    <property type="component" value="Chromosome 6"/>
</dbReference>
<sequence length="109" mass="11481">MAHLAAAFSSLALLLLSSASGLSPIRRPTAAAISSAFTVSLSNSPRALVFTPISTPTFSKSTSSLSLKNWSANIGHVTTGSPTAMLSRLEFQPQWVINPPTATRLKIRT</sequence>
<protein>
    <submittedName>
        <fullName evidence="2">Uncharacterized protein</fullName>
    </submittedName>
</protein>
<dbReference type="EMBL" id="LR746269">
    <property type="protein sequence ID" value="CAA7397562.1"/>
    <property type="molecule type" value="Genomic_DNA"/>
</dbReference>